<dbReference type="PANTHER" id="PTHR34978:SF3">
    <property type="entry name" value="SLR0241 PROTEIN"/>
    <property type="match status" value="1"/>
</dbReference>
<keyword evidence="1" id="KW-0812">Transmembrane</keyword>
<name>A0A5D0CZ37_9BACL</name>
<evidence type="ECO:0000256" key="1">
    <source>
        <dbReference type="SAM" id="Phobius"/>
    </source>
</evidence>
<dbReference type="PANTHER" id="PTHR34978">
    <property type="entry name" value="POSSIBLE SENSOR-TRANSDUCER PROTEIN BLAR"/>
    <property type="match status" value="1"/>
</dbReference>
<feature type="transmembrane region" description="Helical" evidence="1">
    <location>
        <begin position="45"/>
        <end position="63"/>
    </location>
</feature>
<comment type="caution">
    <text evidence="3">The sequence shown here is derived from an EMBL/GenBank/DDBJ whole genome shotgun (WGS) entry which is preliminary data.</text>
</comment>
<keyword evidence="1" id="KW-0472">Membrane</keyword>
<reference evidence="3 4" key="1">
    <citation type="submission" date="2019-08" db="EMBL/GenBank/DDBJ databases">
        <title>Genome sequencing of Paenibacillus faecis DSM 23593(T).</title>
        <authorList>
            <person name="Kook J.-K."/>
            <person name="Park S.-N."/>
            <person name="Lim Y.K."/>
        </authorList>
    </citation>
    <scope>NUCLEOTIDE SEQUENCE [LARGE SCALE GENOMIC DNA]</scope>
    <source>
        <strain evidence="3 4">DSM 23593</strain>
    </source>
</reference>
<dbReference type="CDD" id="cd07341">
    <property type="entry name" value="M56_BlaR1_MecR1_like"/>
    <property type="match status" value="1"/>
</dbReference>
<organism evidence="3 4">
    <name type="scientific">Paenibacillus faecis</name>
    <dbReference type="NCBI Taxonomy" id="862114"/>
    <lineage>
        <taxon>Bacteria</taxon>
        <taxon>Bacillati</taxon>
        <taxon>Bacillota</taxon>
        <taxon>Bacilli</taxon>
        <taxon>Bacillales</taxon>
        <taxon>Paenibacillaceae</taxon>
        <taxon>Paenibacillus</taxon>
    </lineage>
</organism>
<feature type="domain" description="Peptidase M56" evidence="2">
    <location>
        <begin position="9"/>
        <end position="314"/>
    </location>
</feature>
<feature type="transmembrane region" description="Helical" evidence="1">
    <location>
        <begin position="327"/>
        <end position="348"/>
    </location>
</feature>
<gene>
    <name evidence="3" type="ORF">FRY98_04645</name>
</gene>
<feature type="transmembrane region" description="Helical" evidence="1">
    <location>
        <begin position="124"/>
        <end position="146"/>
    </location>
</feature>
<proteinExistence type="predicted"/>
<dbReference type="AlphaFoldDB" id="A0A5D0CZ37"/>
<feature type="transmembrane region" description="Helical" evidence="1">
    <location>
        <begin position="6"/>
        <end position="25"/>
    </location>
</feature>
<evidence type="ECO:0000259" key="2">
    <source>
        <dbReference type="Pfam" id="PF05569"/>
    </source>
</evidence>
<dbReference type="OrthoDB" id="9770467at2"/>
<dbReference type="InterPro" id="IPR008756">
    <property type="entry name" value="Peptidase_M56"/>
</dbReference>
<dbReference type="Proteomes" id="UP000325218">
    <property type="component" value="Unassembled WGS sequence"/>
</dbReference>
<accession>A0A5D0CZ37</accession>
<evidence type="ECO:0000313" key="4">
    <source>
        <dbReference type="Proteomes" id="UP000325218"/>
    </source>
</evidence>
<dbReference type="InterPro" id="IPR052173">
    <property type="entry name" value="Beta-lactam_resp_regulator"/>
</dbReference>
<keyword evidence="4" id="KW-1185">Reference proteome</keyword>
<dbReference type="EMBL" id="VSDO01000001">
    <property type="protein sequence ID" value="TYA14958.1"/>
    <property type="molecule type" value="Genomic_DNA"/>
</dbReference>
<sequence length="537" mass="60168">MGTMLAITVVVLSITGTILFGALWLAKPLTYKLFDAQWHYRTHKIVLLFLLLPIGVIGGLMYMRPHELNGLTEADPMLQQTTVYLADQGAAIGRIWTNSPGYTNIWMNWGVSTELQALLPQIGFWLPFVWLAGLGVTGFRSLSAYFRFRARLRRTNLPVEGEALELFASIKREMGIQGSVSLQSNDAVRTPMLIGLRQATLVLPEIELKERELRLIFRHELIHYKRKDLHLKVLALLACSIHWFNPAVYRWRKDLDRYMEMSCDQQVVAGIPEQERRFYGETILNVLERSTTPRAAGIFTGFSENAAWIRDRLVHILKATKRSRRSAILSGISAVVVALAGVGVATVVDAKVEPASAMLSPQNMKSTSVASVSAVTFSTTDVDISYEAQTGSESSLTEDERKEERHFVKLDRQINELTDADIYDIYKQEAIPYSDPIDFQLADGTITFPGVDKIPLSSRCGSEKSSYAAKVYASSKVLDYANYAQLETQLSRIDAWVIESLNNHVSDPEAIRAEIVQTLADRLKLPADLITVELNVL</sequence>
<keyword evidence="1" id="KW-1133">Transmembrane helix</keyword>
<protein>
    <submittedName>
        <fullName evidence="3">M56 family metallopeptidase</fullName>
    </submittedName>
</protein>
<evidence type="ECO:0000313" key="3">
    <source>
        <dbReference type="EMBL" id="TYA14958.1"/>
    </source>
</evidence>
<dbReference type="Pfam" id="PF05569">
    <property type="entry name" value="Peptidase_M56"/>
    <property type="match status" value="1"/>
</dbReference>